<dbReference type="GO" id="GO:0016987">
    <property type="term" value="F:sigma factor activity"/>
    <property type="evidence" value="ECO:0007669"/>
    <property type="project" value="UniProtKB-KW"/>
</dbReference>
<organism evidence="9 10">
    <name type="scientific">Dactylosporangium sucinum</name>
    <dbReference type="NCBI Taxonomy" id="1424081"/>
    <lineage>
        <taxon>Bacteria</taxon>
        <taxon>Bacillati</taxon>
        <taxon>Actinomycetota</taxon>
        <taxon>Actinomycetes</taxon>
        <taxon>Micromonosporales</taxon>
        <taxon>Micromonosporaceae</taxon>
        <taxon>Dactylosporangium</taxon>
    </lineage>
</organism>
<sequence length="326" mass="36722">MLTREGGAYLTGQLLREEGVDVPVGASTPDRAAFEEFYRGHVRQLFSYLLSVGADSAEAADVAQETMIDIYTRWYQIEHPERYMFTVARRAYWKLRDHAHRQTPTSDIEAVIDAVNGVEVPSAETSVMSRMVVAEAIAALPDRQRTVLAMLIDGASTEEIARRTGSTPSSVGSSLHLARRRLRHWLEQREQTADAPRIPRQRTGEHEQLPARALSRIPRQRTGEESPRTDWRAAQEQLAVQLRQVHREAGSPSFQELASRVPDGPSKSTMFRVVSGRHVPNWPTVRSFLLACNVEEHEIDTLWHQRWVDLTALADAANQAEDQSAV</sequence>
<proteinExistence type="inferred from homology"/>
<gene>
    <name evidence="9" type="ORF">GCM10007977_109990</name>
</gene>
<dbReference type="EMBL" id="BMPI01000135">
    <property type="protein sequence ID" value="GGM89931.1"/>
    <property type="molecule type" value="Genomic_DNA"/>
</dbReference>
<keyword evidence="10" id="KW-1185">Reference proteome</keyword>
<keyword evidence="3" id="KW-0731">Sigma factor</keyword>
<dbReference type="CDD" id="cd06171">
    <property type="entry name" value="Sigma70_r4"/>
    <property type="match status" value="1"/>
</dbReference>
<accession>A0A917UFU5</accession>
<dbReference type="InterPro" id="IPR007627">
    <property type="entry name" value="RNA_pol_sigma70_r2"/>
</dbReference>
<feature type="domain" description="RNA polymerase sigma-70 region 2" evidence="7">
    <location>
        <begin position="37"/>
        <end position="91"/>
    </location>
</feature>
<evidence type="ECO:0000259" key="7">
    <source>
        <dbReference type="Pfam" id="PF04542"/>
    </source>
</evidence>
<evidence type="ECO:0000256" key="1">
    <source>
        <dbReference type="ARBA" id="ARBA00010641"/>
    </source>
</evidence>
<evidence type="ECO:0000313" key="9">
    <source>
        <dbReference type="EMBL" id="GGM89931.1"/>
    </source>
</evidence>
<keyword evidence="2" id="KW-0805">Transcription regulation</keyword>
<evidence type="ECO:0000313" key="10">
    <source>
        <dbReference type="Proteomes" id="UP000642070"/>
    </source>
</evidence>
<evidence type="ECO:0000256" key="2">
    <source>
        <dbReference type="ARBA" id="ARBA00023015"/>
    </source>
</evidence>
<dbReference type="SUPFAM" id="SSF88659">
    <property type="entry name" value="Sigma3 and sigma4 domains of RNA polymerase sigma factors"/>
    <property type="match status" value="1"/>
</dbReference>
<dbReference type="RefSeq" id="WP_190258128.1">
    <property type="nucleotide sequence ID" value="NZ_BMPI01000135.1"/>
</dbReference>
<reference evidence="9" key="2">
    <citation type="submission" date="2020-09" db="EMBL/GenBank/DDBJ databases">
        <authorList>
            <person name="Sun Q."/>
            <person name="Ohkuma M."/>
        </authorList>
    </citation>
    <scope>NUCLEOTIDE SEQUENCE</scope>
    <source>
        <strain evidence="9">JCM 19831</strain>
    </source>
</reference>
<evidence type="ECO:0000259" key="8">
    <source>
        <dbReference type="Pfam" id="PF08281"/>
    </source>
</evidence>
<dbReference type="InterPro" id="IPR036388">
    <property type="entry name" value="WH-like_DNA-bd_sf"/>
</dbReference>
<comment type="similarity">
    <text evidence="1">Belongs to the sigma-70 factor family. ECF subfamily.</text>
</comment>
<comment type="caution">
    <text evidence="9">The sequence shown here is derived from an EMBL/GenBank/DDBJ whole genome shotgun (WGS) entry which is preliminary data.</text>
</comment>
<keyword evidence="5" id="KW-0804">Transcription</keyword>
<dbReference type="Pfam" id="PF08281">
    <property type="entry name" value="Sigma70_r4_2"/>
    <property type="match status" value="1"/>
</dbReference>
<dbReference type="AlphaFoldDB" id="A0A917UFU5"/>
<dbReference type="PANTHER" id="PTHR43133:SF8">
    <property type="entry name" value="RNA POLYMERASE SIGMA FACTOR HI_1459-RELATED"/>
    <property type="match status" value="1"/>
</dbReference>
<reference evidence="9" key="1">
    <citation type="journal article" date="2014" name="Int. J. Syst. Evol. Microbiol.">
        <title>Complete genome sequence of Corynebacterium casei LMG S-19264T (=DSM 44701T), isolated from a smear-ripened cheese.</title>
        <authorList>
            <consortium name="US DOE Joint Genome Institute (JGI-PGF)"/>
            <person name="Walter F."/>
            <person name="Albersmeier A."/>
            <person name="Kalinowski J."/>
            <person name="Ruckert C."/>
        </authorList>
    </citation>
    <scope>NUCLEOTIDE SEQUENCE</scope>
    <source>
        <strain evidence="9">JCM 19831</strain>
    </source>
</reference>
<dbReference type="Pfam" id="PF04542">
    <property type="entry name" value="Sigma70_r2"/>
    <property type="match status" value="1"/>
</dbReference>
<feature type="domain" description="RNA polymerase sigma factor 70 region 4 type 2" evidence="8">
    <location>
        <begin position="132"/>
        <end position="182"/>
    </location>
</feature>
<dbReference type="Gene3D" id="1.10.10.10">
    <property type="entry name" value="Winged helix-like DNA-binding domain superfamily/Winged helix DNA-binding domain"/>
    <property type="match status" value="1"/>
</dbReference>
<dbReference type="InterPro" id="IPR013325">
    <property type="entry name" value="RNA_pol_sigma_r2"/>
</dbReference>
<dbReference type="InterPro" id="IPR013324">
    <property type="entry name" value="RNA_pol_sigma_r3/r4-like"/>
</dbReference>
<name>A0A917UFU5_9ACTN</name>
<dbReference type="Gene3D" id="1.10.1740.10">
    <property type="match status" value="1"/>
</dbReference>
<evidence type="ECO:0000256" key="6">
    <source>
        <dbReference type="SAM" id="MobiDB-lite"/>
    </source>
</evidence>
<evidence type="ECO:0000256" key="4">
    <source>
        <dbReference type="ARBA" id="ARBA00023125"/>
    </source>
</evidence>
<evidence type="ECO:0000256" key="3">
    <source>
        <dbReference type="ARBA" id="ARBA00023082"/>
    </source>
</evidence>
<feature type="region of interest" description="Disordered" evidence="6">
    <location>
        <begin position="186"/>
        <end position="209"/>
    </location>
</feature>
<dbReference type="GO" id="GO:0006352">
    <property type="term" value="P:DNA-templated transcription initiation"/>
    <property type="evidence" value="ECO:0007669"/>
    <property type="project" value="InterPro"/>
</dbReference>
<dbReference type="InterPro" id="IPR039425">
    <property type="entry name" value="RNA_pol_sigma-70-like"/>
</dbReference>
<keyword evidence="4" id="KW-0238">DNA-binding</keyword>
<dbReference type="SUPFAM" id="SSF88946">
    <property type="entry name" value="Sigma2 domain of RNA polymerase sigma factors"/>
    <property type="match status" value="1"/>
</dbReference>
<protein>
    <submittedName>
        <fullName evidence="9">Uncharacterized protein</fullName>
    </submittedName>
</protein>
<dbReference type="PANTHER" id="PTHR43133">
    <property type="entry name" value="RNA POLYMERASE ECF-TYPE SIGMA FACTO"/>
    <property type="match status" value="1"/>
</dbReference>
<evidence type="ECO:0000256" key="5">
    <source>
        <dbReference type="ARBA" id="ARBA00023163"/>
    </source>
</evidence>
<dbReference type="InterPro" id="IPR013249">
    <property type="entry name" value="RNA_pol_sigma70_r4_t2"/>
</dbReference>
<dbReference type="GO" id="GO:0003677">
    <property type="term" value="F:DNA binding"/>
    <property type="evidence" value="ECO:0007669"/>
    <property type="project" value="UniProtKB-KW"/>
</dbReference>
<dbReference type="NCBIfam" id="TIGR02937">
    <property type="entry name" value="sigma70-ECF"/>
    <property type="match status" value="1"/>
</dbReference>
<dbReference type="Proteomes" id="UP000642070">
    <property type="component" value="Unassembled WGS sequence"/>
</dbReference>
<dbReference type="InterPro" id="IPR014284">
    <property type="entry name" value="RNA_pol_sigma-70_dom"/>
</dbReference>